<gene>
    <name evidence="2" type="ORF">GA_TR12525_c1_g1_i1_g.40062</name>
</gene>
<accession>A0A1J3CNV1</accession>
<feature type="transmembrane region" description="Helical" evidence="1">
    <location>
        <begin position="26"/>
        <end position="50"/>
    </location>
</feature>
<evidence type="ECO:0000313" key="2">
    <source>
        <dbReference type="EMBL" id="JAU09474.1"/>
    </source>
</evidence>
<protein>
    <submittedName>
        <fullName evidence="2">Uncharacterized protein</fullName>
    </submittedName>
</protein>
<sequence>MEFQGSIVENEEESSLEGIKSMRRGFWLVMRLSIELKVLLLLLLSIGYLMKLYPSSWDGKISENKTLQREFLTSKFPKCVLILKKKTVFYSSSFSVKEHCTFTPLLLYIPLYNFMKKPRIFIICLT</sequence>
<reference evidence="2" key="1">
    <citation type="submission" date="2016-07" db="EMBL/GenBank/DDBJ databases">
        <title>De novo transcriptome assembly of four accessions of the metal hyperaccumulator plant Noccaea caerulescens.</title>
        <authorList>
            <person name="Blande D."/>
            <person name="Halimaa P."/>
            <person name="Tervahauta A.I."/>
            <person name="Aarts M.G."/>
            <person name="Karenlampi S.O."/>
        </authorList>
    </citation>
    <scope>NUCLEOTIDE SEQUENCE</scope>
</reference>
<keyword evidence="1" id="KW-0812">Transmembrane</keyword>
<dbReference type="EMBL" id="GEVI01022846">
    <property type="protein sequence ID" value="JAU09474.1"/>
    <property type="molecule type" value="Transcribed_RNA"/>
</dbReference>
<dbReference type="AlphaFoldDB" id="A0A1J3CNV1"/>
<keyword evidence="1" id="KW-1133">Transmembrane helix</keyword>
<keyword evidence="1" id="KW-0472">Membrane</keyword>
<name>A0A1J3CNV1_NOCCA</name>
<organism evidence="2">
    <name type="scientific">Noccaea caerulescens</name>
    <name type="common">Alpine penny-cress</name>
    <name type="synonym">Thlaspi caerulescens</name>
    <dbReference type="NCBI Taxonomy" id="107243"/>
    <lineage>
        <taxon>Eukaryota</taxon>
        <taxon>Viridiplantae</taxon>
        <taxon>Streptophyta</taxon>
        <taxon>Embryophyta</taxon>
        <taxon>Tracheophyta</taxon>
        <taxon>Spermatophyta</taxon>
        <taxon>Magnoliopsida</taxon>
        <taxon>eudicotyledons</taxon>
        <taxon>Gunneridae</taxon>
        <taxon>Pentapetalae</taxon>
        <taxon>rosids</taxon>
        <taxon>malvids</taxon>
        <taxon>Brassicales</taxon>
        <taxon>Brassicaceae</taxon>
        <taxon>Coluteocarpeae</taxon>
        <taxon>Noccaea</taxon>
    </lineage>
</organism>
<proteinExistence type="predicted"/>
<evidence type="ECO:0000256" key="1">
    <source>
        <dbReference type="SAM" id="Phobius"/>
    </source>
</evidence>